<protein>
    <submittedName>
        <fullName evidence="2">Uncharacterized protein</fullName>
    </submittedName>
</protein>
<accession>A0A2G5B1H2</accession>
<feature type="compositionally biased region" description="Polar residues" evidence="1">
    <location>
        <begin position="9"/>
        <end position="18"/>
    </location>
</feature>
<evidence type="ECO:0000256" key="1">
    <source>
        <dbReference type="SAM" id="MobiDB-lite"/>
    </source>
</evidence>
<name>A0A2G5B1H2_COERN</name>
<reference evidence="2 3" key="1">
    <citation type="journal article" date="2015" name="Genome Biol. Evol.">
        <title>Phylogenomic analyses indicate that early fungi evolved digesting cell walls of algal ancestors of land plants.</title>
        <authorList>
            <person name="Chang Y."/>
            <person name="Wang S."/>
            <person name="Sekimoto S."/>
            <person name="Aerts A.L."/>
            <person name="Choi C."/>
            <person name="Clum A."/>
            <person name="LaButti K.M."/>
            <person name="Lindquist E.A."/>
            <person name="Yee Ngan C."/>
            <person name="Ohm R.A."/>
            <person name="Salamov A.A."/>
            <person name="Grigoriev I.V."/>
            <person name="Spatafora J.W."/>
            <person name="Berbee M.L."/>
        </authorList>
    </citation>
    <scope>NUCLEOTIDE SEQUENCE [LARGE SCALE GENOMIC DNA]</scope>
    <source>
        <strain evidence="2 3">NRRL 1564</strain>
    </source>
</reference>
<organism evidence="2 3">
    <name type="scientific">Coemansia reversa (strain ATCC 12441 / NRRL 1564)</name>
    <dbReference type="NCBI Taxonomy" id="763665"/>
    <lineage>
        <taxon>Eukaryota</taxon>
        <taxon>Fungi</taxon>
        <taxon>Fungi incertae sedis</taxon>
        <taxon>Zoopagomycota</taxon>
        <taxon>Kickxellomycotina</taxon>
        <taxon>Kickxellomycetes</taxon>
        <taxon>Kickxellales</taxon>
        <taxon>Kickxellaceae</taxon>
        <taxon>Coemansia</taxon>
    </lineage>
</organism>
<evidence type="ECO:0000313" key="2">
    <source>
        <dbReference type="EMBL" id="PIA12859.1"/>
    </source>
</evidence>
<dbReference type="Proteomes" id="UP000242474">
    <property type="component" value="Unassembled WGS sequence"/>
</dbReference>
<feature type="region of interest" description="Disordered" evidence="1">
    <location>
        <begin position="1"/>
        <end position="62"/>
    </location>
</feature>
<sequence length="62" mass="6689">MVNAEVIFGTTSLAQQRQTRPRMKDESGLAQKVKPSSIAKPAAPNTPPHSSRVPHISLNITP</sequence>
<proteinExistence type="predicted"/>
<dbReference type="EMBL" id="KZ303563">
    <property type="protein sequence ID" value="PIA12859.1"/>
    <property type="molecule type" value="Genomic_DNA"/>
</dbReference>
<dbReference type="AlphaFoldDB" id="A0A2G5B1H2"/>
<evidence type="ECO:0000313" key="3">
    <source>
        <dbReference type="Proteomes" id="UP000242474"/>
    </source>
</evidence>
<gene>
    <name evidence="2" type="ORF">COEREDRAFT_12106</name>
</gene>
<keyword evidence="3" id="KW-1185">Reference proteome</keyword>